<feature type="compositionally biased region" description="Basic and acidic residues" evidence="1">
    <location>
        <begin position="131"/>
        <end position="143"/>
    </location>
</feature>
<sequence length="357" mass="39358">MNREVLVKNVRQRLGVSWSTAESSRCPAREFRKSLKFPRQGKDFHRTGGSRVQVNLFCSSSSSSSSSSLPHRTTPRIRCTIKSWRTLKDTLSAEAFPSNLTKVQIYSKCKPGPERSGPQTGPRVIFQQDNDPEHKTTRDGLRDKSRFFKQHVSVTFLPPPPPPPPPVRNAAGQLSEQAWPVTSPKRPNLKPGTQSPGEDARGHTNGHRAGTDSRRNNAEGIRAGLSAAASIFPRLHLQLSGPEKRGRSLSAVRHGGEVVSSPTGAAPICSRFHKLCFTPQGSPAFTINKKLDFKHIPFRSPGFAHIEKNSSGRRRKLKVTLFNSPLNPKTTTTTPPPPTRPPSPTGPPSREIPEHRE</sequence>
<feature type="region of interest" description="Disordered" evidence="1">
    <location>
        <begin position="108"/>
        <end position="143"/>
    </location>
</feature>
<dbReference type="Proteomes" id="UP001153269">
    <property type="component" value="Unassembled WGS sequence"/>
</dbReference>
<evidence type="ECO:0000313" key="3">
    <source>
        <dbReference type="Proteomes" id="UP001153269"/>
    </source>
</evidence>
<organism evidence="2 3">
    <name type="scientific">Pleuronectes platessa</name>
    <name type="common">European plaice</name>
    <dbReference type="NCBI Taxonomy" id="8262"/>
    <lineage>
        <taxon>Eukaryota</taxon>
        <taxon>Metazoa</taxon>
        <taxon>Chordata</taxon>
        <taxon>Craniata</taxon>
        <taxon>Vertebrata</taxon>
        <taxon>Euteleostomi</taxon>
        <taxon>Actinopterygii</taxon>
        <taxon>Neopterygii</taxon>
        <taxon>Teleostei</taxon>
        <taxon>Neoteleostei</taxon>
        <taxon>Acanthomorphata</taxon>
        <taxon>Carangaria</taxon>
        <taxon>Pleuronectiformes</taxon>
        <taxon>Pleuronectoidei</taxon>
        <taxon>Pleuronectidae</taxon>
        <taxon>Pleuronectes</taxon>
    </lineage>
</organism>
<name>A0A9N7YP01_PLEPL</name>
<evidence type="ECO:0000256" key="1">
    <source>
        <dbReference type="SAM" id="MobiDB-lite"/>
    </source>
</evidence>
<feature type="compositionally biased region" description="Pro residues" evidence="1">
    <location>
        <begin position="157"/>
        <end position="167"/>
    </location>
</feature>
<accession>A0A9N7YP01</accession>
<dbReference type="AlphaFoldDB" id="A0A9N7YP01"/>
<feature type="region of interest" description="Disordered" evidence="1">
    <location>
        <begin position="155"/>
        <end position="216"/>
    </location>
</feature>
<dbReference type="EMBL" id="CADEAL010001449">
    <property type="protein sequence ID" value="CAB1432573.1"/>
    <property type="molecule type" value="Genomic_DNA"/>
</dbReference>
<feature type="region of interest" description="Disordered" evidence="1">
    <location>
        <begin position="304"/>
        <end position="357"/>
    </location>
</feature>
<comment type="caution">
    <text evidence="2">The sequence shown here is derived from an EMBL/GenBank/DDBJ whole genome shotgun (WGS) entry which is preliminary data.</text>
</comment>
<keyword evidence="3" id="KW-1185">Reference proteome</keyword>
<gene>
    <name evidence="2" type="ORF">PLEPLA_LOCUS20655</name>
</gene>
<evidence type="ECO:0000313" key="2">
    <source>
        <dbReference type="EMBL" id="CAB1432573.1"/>
    </source>
</evidence>
<feature type="compositionally biased region" description="Pro residues" evidence="1">
    <location>
        <begin position="334"/>
        <end position="347"/>
    </location>
</feature>
<protein>
    <submittedName>
        <fullName evidence="2">Uncharacterized protein</fullName>
    </submittedName>
</protein>
<reference evidence="2" key="1">
    <citation type="submission" date="2020-03" db="EMBL/GenBank/DDBJ databases">
        <authorList>
            <person name="Weist P."/>
        </authorList>
    </citation>
    <scope>NUCLEOTIDE SEQUENCE</scope>
</reference>
<proteinExistence type="predicted"/>